<dbReference type="EMBL" id="VUOB01000052">
    <property type="protein sequence ID" value="KAA2256322.1"/>
    <property type="molecule type" value="Genomic_DNA"/>
</dbReference>
<gene>
    <name evidence="4" type="ORF">F0L68_26410</name>
</gene>
<sequence>MHAIRLHEFGPAENLRYESVADPEPGTGQVRIAVAAAGVHLVDTTIRAGQRGPFPAPELPAIPGREVAGRVDALGDGVDPSWLGKRVVGHLGMASSGYAELAVASVDSLHELPDDLTEDTAVAMIGTGRTTMGILALANLSADDVVLVTAAAGGIGNLLVQAGRNAGATVVGVAGGQEKIAKVRELGATVAVDYTEPDWPQAVRDALDGREVTVVLDGVGGAIGRSAFELLGAGGRLLIFGWSSGEPVQLTSIDLVSRSVTASGALGIALFDKLGGIRALEDRALAAVAAGELVPLAGTAFPLAQAAEAHRALESRGTVGKVVLHP</sequence>
<keyword evidence="2" id="KW-0560">Oxidoreductase</keyword>
<evidence type="ECO:0000256" key="1">
    <source>
        <dbReference type="ARBA" id="ARBA00022857"/>
    </source>
</evidence>
<comment type="caution">
    <text evidence="4">The sequence shown here is derived from an EMBL/GenBank/DDBJ whole genome shotgun (WGS) entry which is preliminary data.</text>
</comment>
<keyword evidence="1" id="KW-0521">NADP</keyword>
<keyword evidence="5" id="KW-1185">Reference proteome</keyword>
<dbReference type="Gene3D" id="3.90.180.10">
    <property type="entry name" value="Medium-chain alcohol dehydrogenases, catalytic domain"/>
    <property type="match status" value="1"/>
</dbReference>
<dbReference type="GO" id="GO:0005829">
    <property type="term" value="C:cytosol"/>
    <property type="evidence" value="ECO:0007669"/>
    <property type="project" value="TreeGrafter"/>
</dbReference>
<evidence type="ECO:0000313" key="4">
    <source>
        <dbReference type="EMBL" id="KAA2256322.1"/>
    </source>
</evidence>
<proteinExistence type="predicted"/>
<dbReference type="PROSITE" id="PS01162">
    <property type="entry name" value="QOR_ZETA_CRYSTAL"/>
    <property type="match status" value="1"/>
</dbReference>
<dbReference type="AlphaFoldDB" id="A0A5B2WZS9"/>
<dbReference type="InterPro" id="IPR013149">
    <property type="entry name" value="ADH-like_C"/>
</dbReference>
<dbReference type="InterPro" id="IPR036291">
    <property type="entry name" value="NAD(P)-bd_dom_sf"/>
</dbReference>
<dbReference type="PANTHER" id="PTHR48106:SF13">
    <property type="entry name" value="QUINONE OXIDOREDUCTASE-RELATED"/>
    <property type="match status" value="1"/>
</dbReference>
<dbReference type="RefSeq" id="WP_149852511.1">
    <property type="nucleotide sequence ID" value="NZ_VUOB01000052.1"/>
</dbReference>
<accession>A0A5B2WZS9</accession>
<dbReference type="GO" id="GO:0003960">
    <property type="term" value="F:quinone reductase (NADPH) activity"/>
    <property type="evidence" value="ECO:0007669"/>
    <property type="project" value="TreeGrafter"/>
</dbReference>
<protein>
    <submittedName>
        <fullName evidence="4">Zinc-binding dehydrogenase</fullName>
    </submittedName>
</protein>
<dbReference type="Pfam" id="PF08240">
    <property type="entry name" value="ADH_N"/>
    <property type="match status" value="1"/>
</dbReference>
<dbReference type="Proteomes" id="UP000323454">
    <property type="component" value="Unassembled WGS sequence"/>
</dbReference>
<reference evidence="4 5" key="2">
    <citation type="submission" date="2019-09" db="EMBL/GenBank/DDBJ databases">
        <authorList>
            <person name="Jin C."/>
        </authorList>
    </citation>
    <scope>NUCLEOTIDE SEQUENCE [LARGE SCALE GENOMIC DNA]</scope>
    <source>
        <strain evidence="4 5">AN110305</strain>
    </source>
</reference>
<evidence type="ECO:0000313" key="5">
    <source>
        <dbReference type="Proteomes" id="UP000323454"/>
    </source>
</evidence>
<dbReference type="CDD" id="cd08244">
    <property type="entry name" value="MDR_enoyl_red"/>
    <property type="match status" value="1"/>
</dbReference>
<dbReference type="GO" id="GO:0035925">
    <property type="term" value="F:mRNA 3'-UTR AU-rich region binding"/>
    <property type="evidence" value="ECO:0007669"/>
    <property type="project" value="TreeGrafter"/>
</dbReference>
<dbReference type="InterPro" id="IPR020843">
    <property type="entry name" value="ER"/>
</dbReference>
<dbReference type="SUPFAM" id="SSF50129">
    <property type="entry name" value="GroES-like"/>
    <property type="match status" value="1"/>
</dbReference>
<dbReference type="GO" id="GO:0008270">
    <property type="term" value="F:zinc ion binding"/>
    <property type="evidence" value="ECO:0007669"/>
    <property type="project" value="InterPro"/>
</dbReference>
<organism evidence="4 5">
    <name type="scientific">Solihabitans fulvus</name>
    <dbReference type="NCBI Taxonomy" id="1892852"/>
    <lineage>
        <taxon>Bacteria</taxon>
        <taxon>Bacillati</taxon>
        <taxon>Actinomycetota</taxon>
        <taxon>Actinomycetes</taxon>
        <taxon>Pseudonocardiales</taxon>
        <taxon>Pseudonocardiaceae</taxon>
        <taxon>Solihabitans</taxon>
    </lineage>
</organism>
<dbReference type="InterPro" id="IPR011032">
    <property type="entry name" value="GroES-like_sf"/>
</dbReference>
<dbReference type="GO" id="GO:0070402">
    <property type="term" value="F:NADPH binding"/>
    <property type="evidence" value="ECO:0007669"/>
    <property type="project" value="TreeGrafter"/>
</dbReference>
<evidence type="ECO:0000256" key="2">
    <source>
        <dbReference type="ARBA" id="ARBA00023002"/>
    </source>
</evidence>
<dbReference type="Pfam" id="PF00107">
    <property type="entry name" value="ADH_zinc_N"/>
    <property type="match status" value="1"/>
</dbReference>
<reference evidence="4 5" key="1">
    <citation type="submission" date="2019-09" db="EMBL/GenBank/DDBJ databases">
        <title>Goodfellowia gen. nov., a new genus of the Pseudonocardineae related to Actinoalloteichus, containing Goodfellowia coeruleoviolacea gen. nov., comb. nov. gen. nov., comb. nov.</title>
        <authorList>
            <person name="Labeda D."/>
        </authorList>
    </citation>
    <scope>NUCLEOTIDE SEQUENCE [LARGE SCALE GENOMIC DNA]</scope>
    <source>
        <strain evidence="4 5">AN110305</strain>
    </source>
</reference>
<dbReference type="InterPro" id="IPR002364">
    <property type="entry name" value="Quin_OxRdtase/zeta-crystal_CS"/>
</dbReference>
<feature type="domain" description="Enoyl reductase (ER)" evidence="3">
    <location>
        <begin position="10"/>
        <end position="324"/>
    </location>
</feature>
<dbReference type="SMART" id="SM00829">
    <property type="entry name" value="PKS_ER"/>
    <property type="match status" value="1"/>
</dbReference>
<evidence type="ECO:0000259" key="3">
    <source>
        <dbReference type="SMART" id="SM00829"/>
    </source>
</evidence>
<dbReference type="InterPro" id="IPR013154">
    <property type="entry name" value="ADH-like_N"/>
</dbReference>
<dbReference type="Gene3D" id="3.40.50.720">
    <property type="entry name" value="NAD(P)-binding Rossmann-like Domain"/>
    <property type="match status" value="1"/>
</dbReference>
<name>A0A5B2WZS9_9PSEU</name>
<dbReference type="OrthoDB" id="5195079at2"/>
<dbReference type="PANTHER" id="PTHR48106">
    <property type="entry name" value="QUINONE OXIDOREDUCTASE PIG3-RELATED"/>
    <property type="match status" value="1"/>
</dbReference>
<dbReference type="SUPFAM" id="SSF51735">
    <property type="entry name" value="NAD(P)-binding Rossmann-fold domains"/>
    <property type="match status" value="1"/>
</dbReference>